<dbReference type="Pfam" id="PF13347">
    <property type="entry name" value="MFS_2"/>
    <property type="match status" value="1"/>
</dbReference>
<evidence type="ECO:0000256" key="2">
    <source>
        <dbReference type="SAM" id="Phobius"/>
    </source>
</evidence>
<keyword evidence="2" id="KW-0472">Membrane</keyword>
<feature type="transmembrane region" description="Helical" evidence="2">
    <location>
        <begin position="412"/>
        <end position="434"/>
    </location>
</feature>
<feature type="transmembrane region" description="Helical" evidence="2">
    <location>
        <begin position="187"/>
        <end position="210"/>
    </location>
</feature>
<reference evidence="3 4" key="1">
    <citation type="submission" date="2021-02" db="EMBL/GenBank/DDBJ databases">
        <title>Complete genome of Desulfoluna sp. strain ASN36.</title>
        <authorList>
            <person name="Takahashi A."/>
            <person name="Kojima H."/>
            <person name="Fukui M."/>
        </authorList>
    </citation>
    <scope>NUCLEOTIDE SEQUENCE [LARGE SCALE GENOMIC DNA]</scope>
    <source>
        <strain evidence="3 4">ASN36</strain>
    </source>
</reference>
<dbReference type="InterPro" id="IPR036259">
    <property type="entry name" value="MFS_trans_sf"/>
</dbReference>
<feature type="transmembrane region" description="Helical" evidence="2">
    <location>
        <begin position="114"/>
        <end position="135"/>
    </location>
</feature>
<proteinExistence type="inferred from homology"/>
<dbReference type="CDD" id="cd17332">
    <property type="entry name" value="MFS_MelB_like"/>
    <property type="match status" value="1"/>
</dbReference>
<comment type="similarity">
    <text evidence="1">Belongs to the sodium:galactoside symporter (TC 2.A.2) family.</text>
</comment>
<gene>
    <name evidence="3" type="ORF">DSLASN_47840</name>
</gene>
<feature type="transmembrane region" description="Helical" evidence="2">
    <location>
        <begin position="368"/>
        <end position="392"/>
    </location>
</feature>
<dbReference type="PANTHER" id="PTHR11328:SF24">
    <property type="entry name" value="MAJOR FACILITATOR SUPERFAMILY (MFS) PROFILE DOMAIN-CONTAINING PROTEIN"/>
    <property type="match status" value="1"/>
</dbReference>
<feature type="transmembrane region" description="Helical" evidence="2">
    <location>
        <begin position="12"/>
        <end position="34"/>
    </location>
</feature>
<feature type="transmembrane region" description="Helical" evidence="2">
    <location>
        <begin position="273"/>
        <end position="293"/>
    </location>
</feature>
<dbReference type="PANTHER" id="PTHR11328">
    <property type="entry name" value="MAJOR FACILITATOR SUPERFAMILY DOMAIN-CONTAINING PROTEIN"/>
    <property type="match status" value="1"/>
</dbReference>
<organism evidence="3 4">
    <name type="scientific">Desulfoluna limicola</name>
    <dbReference type="NCBI Taxonomy" id="2810562"/>
    <lineage>
        <taxon>Bacteria</taxon>
        <taxon>Pseudomonadati</taxon>
        <taxon>Thermodesulfobacteriota</taxon>
        <taxon>Desulfobacteria</taxon>
        <taxon>Desulfobacterales</taxon>
        <taxon>Desulfolunaceae</taxon>
        <taxon>Desulfoluna</taxon>
    </lineage>
</organism>
<accession>A0ABN6FBJ9</accession>
<evidence type="ECO:0000313" key="3">
    <source>
        <dbReference type="EMBL" id="BCS99152.1"/>
    </source>
</evidence>
<dbReference type="Gene3D" id="1.20.1250.20">
    <property type="entry name" value="MFS general substrate transporter like domains"/>
    <property type="match status" value="2"/>
</dbReference>
<keyword evidence="2" id="KW-1133">Transmembrane helix</keyword>
<dbReference type="EMBL" id="AP024488">
    <property type="protein sequence ID" value="BCS99152.1"/>
    <property type="molecule type" value="Genomic_DNA"/>
</dbReference>
<evidence type="ECO:0000313" key="4">
    <source>
        <dbReference type="Proteomes" id="UP001320148"/>
    </source>
</evidence>
<dbReference type="InterPro" id="IPR039672">
    <property type="entry name" value="MFS_2"/>
</dbReference>
<dbReference type="InterPro" id="IPR001927">
    <property type="entry name" value="Na/Gal_symport"/>
</dbReference>
<feature type="transmembrane region" description="Helical" evidence="2">
    <location>
        <begin position="325"/>
        <end position="348"/>
    </location>
</feature>
<dbReference type="Proteomes" id="UP001320148">
    <property type="component" value="Chromosome"/>
</dbReference>
<dbReference type="NCBIfam" id="TIGR00792">
    <property type="entry name" value="gph"/>
    <property type="match status" value="1"/>
</dbReference>
<dbReference type="SUPFAM" id="SSF103473">
    <property type="entry name" value="MFS general substrate transporter"/>
    <property type="match status" value="1"/>
</dbReference>
<protein>
    <submittedName>
        <fullName evidence="3">MFS transporter</fullName>
    </submittedName>
</protein>
<feature type="transmembrane region" description="Helical" evidence="2">
    <location>
        <begin position="156"/>
        <end position="175"/>
    </location>
</feature>
<feature type="transmembrane region" description="Helical" evidence="2">
    <location>
        <begin position="46"/>
        <end position="63"/>
    </location>
</feature>
<sequence length="451" mass="49334">MNLKATKLSLPIKLAYALPAFAMAVVGIPIYIYIPKFYTDVIGLNISVVGAILLSLRLFDAITDPLMGLISDRSTTVYGRRRPYIAGGSLLLAASIVCLFNPPAMGIPATTVWFLIWLALVFLFWTLTVVPYEALGPELIHDYHERTVLFGYRDGFLIAGTMVAATAPVVIRSLLPDTNGPDADQAVFFIMSILYAPLIVCCCGVCFFIVKEAEPTKKRASFQLRESLATTFQNKPFCILLLAFSFSAVAAQMPATLILFYVEYVLESTHAELFLLIYFVSGIALLPAWVWVSRRIGKKAAWMLSMGINTGAFFYVFWLGAGDEWLYGVLVFISGIGFGAGLALPSALTADVIDYDQAFSGERREGQYIGIFSVAKKMAGAAGAGIGLWVLGLFGYAPGQPQSPEVIFALRTLYALIPCLLSIVGFIIAGFYPLSEARHDEIMDQLHNARQ</sequence>
<name>A0ABN6FBJ9_9BACT</name>
<dbReference type="RefSeq" id="WP_236890504.1">
    <property type="nucleotide sequence ID" value="NZ_AP024488.1"/>
</dbReference>
<feature type="transmembrane region" description="Helical" evidence="2">
    <location>
        <begin position="300"/>
        <end position="319"/>
    </location>
</feature>
<keyword evidence="4" id="KW-1185">Reference proteome</keyword>
<feature type="transmembrane region" description="Helical" evidence="2">
    <location>
        <begin position="237"/>
        <end position="261"/>
    </location>
</feature>
<evidence type="ECO:0000256" key="1">
    <source>
        <dbReference type="ARBA" id="ARBA00009617"/>
    </source>
</evidence>
<keyword evidence="2" id="KW-0812">Transmembrane</keyword>
<feature type="transmembrane region" description="Helical" evidence="2">
    <location>
        <begin position="84"/>
        <end position="102"/>
    </location>
</feature>